<dbReference type="EMBL" id="LAZR01005773">
    <property type="protein sequence ID" value="KKM97227.1"/>
    <property type="molecule type" value="Genomic_DNA"/>
</dbReference>
<dbReference type="InterPro" id="IPR017896">
    <property type="entry name" value="4Fe4S_Fe-S-bd"/>
</dbReference>
<proteinExistence type="predicted"/>
<dbReference type="Gene3D" id="1.10.1060.10">
    <property type="entry name" value="Alpha-helical ferredoxin"/>
    <property type="match status" value="1"/>
</dbReference>
<dbReference type="AlphaFoldDB" id="A0A0F9PVK1"/>
<evidence type="ECO:0000256" key="4">
    <source>
        <dbReference type="ARBA" id="ARBA00023004"/>
    </source>
</evidence>
<keyword evidence="1" id="KW-0004">4Fe-4S</keyword>
<comment type="caution">
    <text evidence="7">The sequence shown here is derived from an EMBL/GenBank/DDBJ whole genome shotgun (WGS) entry which is preliminary data.</text>
</comment>
<dbReference type="GO" id="GO:0046872">
    <property type="term" value="F:metal ion binding"/>
    <property type="evidence" value="ECO:0007669"/>
    <property type="project" value="UniProtKB-KW"/>
</dbReference>
<gene>
    <name evidence="7" type="ORF">LCGC14_1170200</name>
</gene>
<name>A0A0F9PVK1_9ZZZZ</name>
<keyword evidence="4" id="KW-0408">Iron</keyword>
<accession>A0A0F9PVK1</accession>
<dbReference type="SUPFAM" id="SSF46548">
    <property type="entry name" value="alpha-helical ferredoxin"/>
    <property type="match status" value="1"/>
</dbReference>
<evidence type="ECO:0000313" key="7">
    <source>
        <dbReference type="EMBL" id="KKM97227.1"/>
    </source>
</evidence>
<dbReference type="PANTHER" id="PTHR43255:SF1">
    <property type="entry name" value="IRON-SULFUR-BINDING OXIDOREDUCTASE FADF-RELATED"/>
    <property type="match status" value="1"/>
</dbReference>
<dbReference type="GO" id="GO:0016491">
    <property type="term" value="F:oxidoreductase activity"/>
    <property type="evidence" value="ECO:0007669"/>
    <property type="project" value="UniProtKB-KW"/>
</dbReference>
<evidence type="ECO:0000259" key="6">
    <source>
        <dbReference type="Pfam" id="PF13183"/>
    </source>
</evidence>
<keyword evidence="2" id="KW-0479">Metal-binding</keyword>
<dbReference type="GO" id="GO:0005886">
    <property type="term" value="C:plasma membrane"/>
    <property type="evidence" value="ECO:0007669"/>
    <property type="project" value="TreeGrafter"/>
</dbReference>
<dbReference type="GO" id="GO:0051539">
    <property type="term" value="F:4 iron, 4 sulfur cluster binding"/>
    <property type="evidence" value="ECO:0007669"/>
    <property type="project" value="UniProtKB-KW"/>
</dbReference>
<dbReference type="InterPro" id="IPR017900">
    <property type="entry name" value="4Fe4S_Fe_S_CS"/>
</dbReference>
<sequence>MATIDFEFRNKILSNEIGNTLAYCYQCATCSGACPVAKVTEGRYNPRRLILDALLGLKEKIFGPENSFNIWGCTICDTCDEVCPQKVELTEIFTILKNMSIERGEAPNHYTGQANAVLEHAKAIPMQPAIERRRSQLGLDEIMAPDVNEVKKLLEATKLAEKLPKTE</sequence>
<dbReference type="InterPro" id="IPR009051">
    <property type="entry name" value="Helical_ferredxn"/>
</dbReference>
<dbReference type="InterPro" id="IPR051460">
    <property type="entry name" value="HdrC_iron-sulfur_subunit"/>
</dbReference>
<evidence type="ECO:0000256" key="1">
    <source>
        <dbReference type="ARBA" id="ARBA00022485"/>
    </source>
</evidence>
<feature type="domain" description="4Fe-4S ferredoxin-type" evidence="6">
    <location>
        <begin position="21"/>
        <end position="87"/>
    </location>
</feature>
<keyword evidence="3" id="KW-0560">Oxidoreductase</keyword>
<evidence type="ECO:0000256" key="2">
    <source>
        <dbReference type="ARBA" id="ARBA00022723"/>
    </source>
</evidence>
<evidence type="ECO:0000256" key="5">
    <source>
        <dbReference type="ARBA" id="ARBA00023014"/>
    </source>
</evidence>
<dbReference type="PROSITE" id="PS00198">
    <property type="entry name" value="4FE4S_FER_1"/>
    <property type="match status" value="2"/>
</dbReference>
<organism evidence="7">
    <name type="scientific">marine sediment metagenome</name>
    <dbReference type="NCBI Taxonomy" id="412755"/>
    <lineage>
        <taxon>unclassified sequences</taxon>
        <taxon>metagenomes</taxon>
        <taxon>ecological metagenomes</taxon>
    </lineage>
</organism>
<keyword evidence="5" id="KW-0411">Iron-sulfur</keyword>
<dbReference type="PANTHER" id="PTHR43255">
    <property type="entry name" value="IRON-SULFUR-BINDING OXIDOREDUCTASE FADF-RELATED-RELATED"/>
    <property type="match status" value="1"/>
</dbReference>
<dbReference type="Pfam" id="PF13183">
    <property type="entry name" value="Fer4_8"/>
    <property type="match status" value="1"/>
</dbReference>
<protein>
    <recommendedName>
        <fullName evidence="6">4Fe-4S ferredoxin-type domain-containing protein</fullName>
    </recommendedName>
</protein>
<reference evidence="7" key="1">
    <citation type="journal article" date="2015" name="Nature">
        <title>Complex archaea that bridge the gap between prokaryotes and eukaryotes.</title>
        <authorList>
            <person name="Spang A."/>
            <person name="Saw J.H."/>
            <person name="Jorgensen S.L."/>
            <person name="Zaremba-Niedzwiedzka K."/>
            <person name="Martijn J."/>
            <person name="Lind A.E."/>
            <person name="van Eijk R."/>
            <person name="Schleper C."/>
            <person name="Guy L."/>
            <person name="Ettema T.J."/>
        </authorList>
    </citation>
    <scope>NUCLEOTIDE SEQUENCE</scope>
</reference>
<evidence type="ECO:0000256" key="3">
    <source>
        <dbReference type="ARBA" id="ARBA00023002"/>
    </source>
</evidence>